<evidence type="ECO:0000313" key="2">
    <source>
        <dbReference type="EMBL" id="TVT39595.1"/>
    </source>
</evidence>
<dbReference type="EMBL" id="VMRJ01000004">
    <property type="protein sequence ID" value="TVT39595.1"/>
    <property type="molecule type" value="Genomic_DNA"/>
</dbReference>
<dbReference type="OrthoDB" id="6564874at2"/>
<feature type="compositionally biased region" description="Low complexity" evidence="1">
    <location>
        <begin position="25"/>
        <end position="38"/>
    </location>
</feature>
<dbReference type="RefSeq" id="WP_144850616.1">
    <property type="nucleotide sequence ID" value="NZ_VMRJ01000004.1"/>
</dbReference>
<name>A0A558BSY0_9BACT</name>
<feature type="region of interest" description="Disordered" evidence="1">
    <location>
        <begin position="22"/>
        <end position="41"/>
    </location>
</feature>
<dbReference type="Proteomes" id="UP000317624">
    <property type="component" value="Unassembled WGS sequence"/>
</dbReference>
<organism evidence="2 3">
    <name type="scientific">Hymenobacter setariae</name>
    <dbReference type="NCBI Taxonomy" id="2594794"/>
    <lineage>
        <taxon>Bacteria</taxon>
        <taxon>Pseudomonadati</taxon>
        <taxon>Bacteroidota</taxon>
        <taxon>Cytophagia</taxon>
        <taxon>Cytophagales</taxon>
        <taxon>Hymenobacteraceae</taxon>
        <taxon>Hymenobacter</taxon>
    </lineage>
</organism>
<proteinExistence type="predicted"/>
<comment type="caution">
    <text evidence="2">The sequence shown here is derived from an EMBL/GenBank/DDBJ whole genome shotgun (WGS) entry which is preliminary data.</text>
</comment>
<evidence type="ECO:0000313" key="3">
    <source>
        <dbReference type="Proteomes" id="UP000317624"/>
    </source>
</evidence>
<reference evidence="2 3" key="1">
    <citation type="submission" date="2019-07" db="EMBL/GenBank/DDBJ databases">
        <title>Hymenobacter sp. straun FUR1 Genome sequencing and assembly.</title>
        <authorList>
            <person name="Chhetri G."/>
        </authorList>
    </citation>
    <scope>NUCLEOTIDE SEQUENCE [LARGE SCALE GENOMIC DNA]</scope>
    <source>
        <strain evidence="2 3">Fur1</strain>
    </source>
</reference>
<keyword evidence="3" id="KW-1185">Reference proteome</keyword>
<dbReference type="PROSITE" id="PS51257">
    <property type="entry name" value="PROKAR_LIPOPROTEIN"/>
    <property type="match status" value="1"/>
</dbReference>
<dbReference type="AlphaFoldDB" id="A0A558BSY0"/>
<gene>
    <name evidence="2" type="ORF">FNT36_18305</name>
</gene>
<accession>A0A558BSY0</accession>
<evidence type="ECO:0000256" key="1">
    <source>
        <dbReference type="SAM" id="MobiDB-lite"/>
    </source>
</evidence>
<protein>
    <submittedName>
        <fullName evidence="2">Uncharacterized protein</fullName>
    </submittedName>
</protein>
<sequence length="196" mass="21412">MKHVFLWGSLLSLAVACEPQPTRQPAAASPAPHPSAKPIARVRIPEGTVQGDFDGDGTAEYVWLVPPEVDSTEVNCVGGACTSYLTSSNPALRPYALETAIGGTLTVYHHLGASQRDYVGIAPEWFMGCWSRYFVLTYRPGGWQLGVDPFSTHCDQWEQDTVAIARDSAHPGHVLIHYTDMAAEDFTVRTKSVPLR</sequence>